<dbReference type="Gene3D" id="3.30.465.10">
    <property type="match status" value="1"/>
</dbReference>
<dbReference type="InterPro" id="IPR012951">
    <property type="entry name" value="BBE"/>
</dbReference>
<evidence type="ECO:0000256" key="2">
    <source>
        <dbReference type="ARBA" id="ARBA00022630"/>
    </source>
</evidence>
<dbReference type="PANTHER" id="PTHR42973">
    <property type="entry name" value="BINDING OXIDOREDUCTASE, PUTATIVE (AFU_ORTHOLOGUE AFUA_1G17690)-RELATED"/>
    <property type="match status" value="1"/>
</dbReference>
<proteinExistence type="inferred from homology"/>
<dbReference type="Gene3D" id="3.30.43.10">
    <property type="entry name" value="Uridine Diphospho-n-acetylenolpyruvylglucosamine Reductase, domain 2"/>
    <property type="match status" value="1"/>
</dbReference>
<feature type="signal peptide" evidence="5">
    <location>
        <begin position="1"/>
        <end position="19"/>
    </location>
</feature>
<feature type="chain" id="PRO_5034979567" description="FAD-binding PCMH-type domain-containing protein" evidence="5">
    <location>
        <begin position="20"/>
        <end position="485"/>
    </location>
</feature>
<evidence type="ECO:0000259" key="6">
    <source>
        <dbReference type="PROSITE" id="PS51387"/>
    </source>
</evidence>
<dbReference type="SUPFAM" id="SSF55103">
    <property type="entry name" value="FAD-linked oxidases, C-terminal domain"/>
    <property type="match status" value="1"/>
</dbReference>
<protein>
    <recommendedName>
        <fullName evidence="6">FAD-binding PCMH-type domain-containing protein</fullName>
    </recommendedName>
</protein>
<dbReference type="Gene3D" id="3.40.462.20">
    <property type="match status" value="1"/>
</dbReference>
<organism evidence="7 8">
    <name type="scientific">Tetrapyrgos nigripes</name>
    <dbReference type="NCBI Taxonomy" id="182062"/>
    <lineage>
        <taxon>Eukaryota</taxon>
        <taxon>Fungi</taxon>
        <taxon>Dikarya</taxon>
        <taxon>Basidiomycota</taxon>
        <taxon>Agaricomycotina</taxon>
        <taxon>Agaricomycetes</taxon>
        <taxon>Agaricomycetidae</taxon>
        <taxon>Agaricales</taxon>
        <taxon>Marasmiineae</taxon>
        <taxon>Marasmiaceae</taxon>
        <taxon>Tetrapyrgos</taxon>
    </lineage>
</organism>
<dbReference type="Pfam" id="PF01565">
    <property type="entry name" value="FAD_binding_4"/>
    <property type="match status" value="1"/>
</dbReference>
<dbReference type="InterPro" id="IPR016167">
    <property type="entry name" value="FAD-bd_PCMH_sub1"/>
</dbReference>
<dbReference type="Proteomes" id="UP000559256">
    <property type="component" value="Unassembled WGS sequence"/>
</dbReference>
<gene>
    <name evidence="7" type="ORF">D9758_012993</name>
</gene>
<evidence type="ECO:0000256" key="1">
    <source>
        <dbReference type="ARBA" id="ARBA00005466"/>
    </source>
</evidence>
<evidence type="ECO:0000313" key="8">
    <source>
        <dbReference type="Proteomes" id="UP000559256"/>
    </source>
</evidence>
<dbReference type="GO" id="GO:0016491">
    <property type="term" value="F:oxidoreductase activity"/>
    <property type="evidence" value="ECO:0007669"/>
    <property type="project" value="UniProtKB-KW"/>
</dbReference>
<dbReference type="SUPFAM" id="SSF56176">
    <property type="entry name" value="FAD-binding/transporter-associated domain-like"/>
    <property type="match status" value="1"/>
</dbReference>
<dbReference type="AlphaFoldDB" id="A0A8H5FI55"/>
<dbReference type="InterPro" id="IPR016166">
    <property type="entry name" value="FAD-bd_PCMH"/>
</dbReference>
<evidence type="ECO:0000256" key="5">
    <source>
        <dbReference type="SAM" id="SignalP"/>
    </source>
</evidence>
<keyword evidence="2" id="KW-0285">Flavoprotein</keyword>
<dbReference type="PROSITE" id="PS51387">
    <property type="entry name" value="FAD_PCMH"/>
    <property type="match status" value="1"/>
</dbReference>
<dbReference type="Pfam" id="PF08031">
    <property type="entry name" value="BBE"/>
    <property type="match status" value="1"/>
</dbReference>
<keyword evidence="3" id="KW-0274">FAD</keyword>
<dbReference type="PANTHER" id="PTHR42973:SF13">
    <property type="entry name" value="FAD-BINDING PCMH-TYPE DOMAIN-CONTAINING PROTEIN"/>
    <property type="match status" value="1"/>
</dbReference>
<evidence type="ECO:0000256" key="3">
    <source>
        <dbReference type="ARBA" id="ARBA00022827"/>
    </source>
</evidence>
<dbReference type="InterPro" id="IPR016164">
    <property type="entry name" value="FAD-linked_Oxase-like_C"/>
</dbReference>
<comment type="caution">
    <text evidence="7">The sequence shown here is derived from an EMBL/GenBank/DDBJ whole genome shotgun (WGS) entry which is preliminary data.</text>
</comment>
<evidence type="ECO:0000313" key="7">
    <source>
        <dbReference type="EMBL" id="KAF5337661.1"/>
    </source>
</evidence>
<dbReference type="OrthoDB" id="2151789at2759"/>
<dbReference type="InterPro" id="IPR050416">
    <property type="entry name" value="FAD-linked_Oxidoreductase"/>
</dbReference>
<dbReference type="InterPro" id="IPR016169">
    <property type="entry name" value="FAD-bd_PCMH_sub2"/>
</dbReference>
<sequence>MLFLTLVIHLSALVGASKASLNPRTFLDVCQEIASSVSDASGVYYPPQLEYLQGVEHYMTSSIQASACVVAPGTAKDVGKTLTIVGSSRTPFAVKGGGHATNPDASSTTGIQITMSKFDEVTYNASSQTVVYGAGLIWDDVYAKLVPQGVNVVGGRLPGVGVAGFTLGGGYSWLSNQYGLTLDNVVAFELVKPDGTVATITDDSDADLFWALRGGFNNYGIVTRFTQKAHPQGQVWGGALTFTSNQLDKVAAATAKFAAEVTDPKASIITTSDFLLTQPLVLLSVFYDGPKPPAGIFDDILAIPFLTKDVKARDFPSLIQTWPSELVAHQRGIFNVAPVVNLTRNIVDALLNESKFWGERLQFHSGSFVTYDIEPFLPSILSSSASSAWPPTRDTAFLPQNIAFLWLDPSQDEDFFDAARQSAEQIKRVALAEGQKVEGASPYPNYAIFDTPVELIYGDNLSRMRSIKAKVDPNNVMGLTGGFKI</sequence>
<dbReference type="GO" id="GO:0071949">
    <property type="term" value="F:FAD binding"/>
    <property type="evidence" value="ECO:0007669"/>
    <property type="project" value="InterPro"/>
</dbReference>
<feature type="domain" description="FAD-binding PCMH-type" evidence="6">
    <location>
        <begin position="62"/>
        <end position="232"/>
    </location>
</feature>
<dbReference type="InterPro" id="IPR036318">
    <property type="entry name" value="FAD-bd_PCMH-like_sf"/>
</dbReference>
<dbReference type="EMBL" id="JAACJM010000212">
    <property type="protein sequence ID" value="KAF5337661.1"/>
    <property type="molecule type" value="Genomic_DNA"/>
</dbReference>
<evidence type="ECO:0000256" key="4">
    <source>
        <dbReference type="ARBA" id="ARBA00023002"/>
    </source>
</evidence>
<keyword evidence="4" id="KW-0560">Oxidoreductase</keyword>
<comment type="similarity">
    <text evidence="1">Belongs to the oxygen-dependent FAD-linked oxidoreductase family.</text>
</comment>
<keyword evidence="8" id="KW-1185">Reference proteome</keyword>
<dbReference type="InterPro" id="IPR006094">
    <property type="entry name" value="Oxid_FAD_bind_N"/>
</dbReference>
<keyword evidence="5" id="KW-0732">Signal</keyword>
<accession>A0A8H5FI55</accession>
<reference evidence="7 8" key="1">
    <citation type="journal article" date="2020" name="ISME J.">
        <title>Uncovering the hidden diversity of litter-decomposition mechanisms in mushroom-forming fungi.</title>
        <authorList>
            <person name="Floudas D."/>
            <person name="Bentzer J."/>
            <person name="Ahren D."/>
            <person name="Johansson T."/>
            <person name="Persson P."/>
            <person name="Tunlid A."/>
        </authorList>
    </citation>
    <scope>NUCLEOTIDE SEQUENCE [LARGE SCALE GENOMIC DNA]</scope>
    <source>
        <strain evidence="7 8">CBS 291.85</strain>
    </source>
</reference>
<name>A0A8H5FI55_9AGAR</name>